<feature type="transmembrane region" description="Helical" evidence="1">
    <location>
        <begin position="6"/>
        <end position="23"/>
    </location>
</feature>
<sequence length="90" mass="10343">MSIEQAYFFSVALINLVFALAGARVKELENRANSIIYFMLSFFAYFVSWFIYVFEVNTLLEMLSALSSTIFVWGMVIFGCKRTETKVPIS</sequence>
<organism evidence="2 3">
    <name type="scientific">Vibrio algarum</name>
    <dbReference type="NCBI Taxonomy" id="3020714"/>
    <lineage>
        <taxon>Bacteria</taxon>
        <taxon>Pseudomonadati</taxon>
        <taxon>Pseudomonadota</taxon>
        <taxon>Gammaproteobacteria</taxon>
        <taxon>Vibrionales</taxon>
        <taxon>Vibrionaceae</taxon>
        <taxon>Vibrio</taxon>
    </lineage>
</organism>
<feature type="transmembrane region" description="Helical" evidence="1">
    <location>
        <begin position="35"/>
        <end position="54"/>
    </location>
</feature>
<keyword evidence="1" id="KW-1133">Transmembrane helix</keyword>
<evidence type="ECO:0000313" key="3">
    <source>
        <dbReference type="Proteomes" id="UP001210678"/>
    </source>
</evidence>
<evidence type="ECO:0000313" key="2">
    <source>
        <dbReference type="EMBL" id="MDB1124931.1"/>
    </source>
</evidence>
<protein>
    <submittedName>
        <fullName evidence="2">Uncharacterized protein</fullName>
    </submittedName>
</protein>
<name>A0ABT4YTQ2_9VIBR</name>
<proteinExistence type="predicted"/>
<evidence type="ECO:0000256" key="1">
    <source>
        <dbReference type="SAM" id="Phobius"/>
    </source>
</evidence>
<accession>A0ABT4YTQ2</accession>
<keyword evidence="1" id="KW-0812">Transmembrane</keyword>
<comment type="caution">
    <text evidence="2">The sequence shown here is derived from an EMBL/GenBank/DDBJ whole genome shotgun (WGS) entry which is preliminary data.</text>
</comment>
<dbReference type="RefSeq" id="WP_272138171.1">
    <property type="nucleotide sequence ID" value="NZ_JAQLOI010000003.1"/>
</dbReference>
<dbReference type="EMBL" id="JAQLOI010000003">
    <property type="protein sequence ID" value="MDB1124931.1"/>
    <property type="molecule type" value="Genomic_DNA"/>
</dbReference>
<reference evidence="2 3" key="1">
    <citation type="submission" date="2023-01" db="EMBL/GenBank/DDBJ databases">
        <title>Vibrio sp. KJ40-1 sp.nov, isolated from marine algae.</title>
        <authorList>
            <person name="Butt M."/>
            <person name="Kim J.M.J."/>
            <person name="Jeon C.O.C."/>
        </authorList>
    </citation>
    <scope>NUCLEOTIDE SEQUENCE [LARGE SCALE GENOMIC DNA]</scope>
    <source>
        <strain evidence="2 3">KJ40-1</strain>
    </source>
</reference>
<keyword evidence="1" id="KW-0472">Membrane</keyword>
<gene>
    <name evidence="2" type="ORF">PGX00_15340</name>
</gene>
<dbReference type="Proteomes" id="UP001210678">
    <property type="component" value="Unassembled WGS sequence"/>
</dbReference>
<feature type="transmembrane region" description="Helical" evidence="1">
    <location>
        <begin position="60"/>
        <end position="80"/>
    </location>
</feature>
<keyword evidence="3" id="KW-1185">Reference proteome</keyword>